<dbReference type="PANTHER" id="PTHR19331">
    <property type="entry name" value="SCAVENGER RECEPTOR DOMAIN-CONTAINING"/>
    <property type="match status" value="1"/>
</dbReference>
<reference evidence="7 8" key="1">
    <citation type="journal article" date="2017" name="PLoS Biol.">
        <title>The sea cucumber genome provides insights into morphological evolution and visceral regeneration.</title>
        <authorList>
            <person name="Zhang X."/>
            <person name="Sun L."/>
            <person name="Yuan J."/>
            <person name="Sun Y."/>
            <person name="Gao Y."/>
            <person name="Zhang L."/>
            <person name="Li S."/>
            <person name="Dai H."/>
            <person name="Hamel J.F."/>
            <person name="Liu C."/>
            <person name="Yu Y."/>
            <person name="Liu S."/>
            <person name="Lin W."/>
            <person name="Guo K."/>
            <person name="Jin S."/>
            <person name="Xu P."/>
            <person name="Storey K.B."/>
            <person name="Huan P."/>
            <person name="Zhang T."/>
            <person name="Zhou Y."/>
            <person name="Zhang J."/>
            <person name="Lin C."/>
            <person name="Li X."/>
            <person name="Xing L."/>
            <person name="Huo D."/>
            <person name="Sun M."/>
            <person name="Wang L."/>
            <person name="Mercier A."/>
            <person name="Li F."/>
            <person name="Yang H."/>
            <person name="Xiang J."/>
        </authorList>
    </citation>
    <scope>NUCLEOTIDE SEQUENCE [LARGE SCALE GENOMIC DNA]</scope>
    <source>
        <strain evidence="7">Shaxun</strain>
        <tissue evidence="7">Muscle</tissue>
    </source>
</reference>
<feature type="disulfide bond" evidence="5">
    <location>
        <begin position="260"/>
        <end position="324"/>
    </location>
</feature>
<feature type="disulfide bond" evidence="5">
    <location>
        <begin position="1063"/>
        <end position="1073"/>
    </location>
</feature>
<dbReference type="GO" id="GO:0016020">
    <property type="term" value="C:membrane"/>
    <property type="evidence" value="ECO:0007669"/>
    <property type="project" value="InterPro"/>
</dbReference>
<feature type="disulfide bond" evidence="5">
    <location>
        <begin position="1032"/>
        <end position="1093"/>
    </location>
</feature>
<feature type="disulfide bond" evidence="5">
    <location>
        <begin position="375"/>
        <end position="436"/>
    </location>
</feature>
<feature type="domain" description="SRCR" evidence="6">
    <location>
        <begin position="235"/>
        <end position="335"/>
    </location>
</feature>
<dbReference type="InterPro" id="IPR036772">
    <property type="entry name" value="SRCR-like_dom_sf"/>
</dbReference>
<feature type="disulfide bond" evidence="5">
    <location>
        <begin position="1019"/>
        <end position="1083"/>
    </location>
</feature>
<feature type="disulfide bond" evidence="5">
    <location>
        <begin position="202"/>
        <end position="212"/>
    </location>
</feature>
<feature type="disulfide bond" evidence="5">
    <location>
        <begin position="810"/>
        <end position="874"/>
    </location>
</feature>
<feature type="disulfide bond" evidence="5">
    <location>
        <begin position="823"/>
        <end position="884"/>
    </location>
</feature>
<dbReference type="AlphaFoldDB" id="A0A2G8K885"/>
<evidence type="ECO:0000256" key="2">
    <source>
        <dbReference type="ARBA" id="ARBA00022737"/>
    </source>
</evidence>
<feature type="domain" description="SRCR" evidence="6">
    <location>
        <begin position="785"/>
        <end position="885"/>
    </location>
</feature>
<feature type="domain" description="SRCR" evidence="6">
    <location>
        <begin position="133"/>
        <end position="233"/>
    </location>
</feature>
<dbReference type="PROSITE" id="PS50287">
    <property type="entry name" value="SRCR_2"/>
    <property type="match status" value="10"/>
</dbReference>
<sequence>MLQEKSTTNSDENSDSENFGHLIISFSFITVRLVGVFQREEGRVEVYHDGQWGTICDDEWDDNDASVICRQLGYGGIGVGWQSAIFGEGSDPIWFDNVACSGSEQYIEECRSNDWEAHDCGHSKDASVSCGTVRLVGSFSQYEGRVEVYHDGQWGTICGDGWDDNDASVICRQLGYEGIGIGWQSDKFGQGSYPIWLDNVACSGSEQQIEECGSNDWGVHNCGHGEDAIVSCRTVRLVGGVSLHEGRVEVYHDGQWGTICDDEWDDNDASVICRQLGYGGIAVGWQSAKFGEGTDPIWLDNVACTGSEQHIQECGSTDWGAHDCGHSEDASVSCRKVRLVDGVSFEEGRVEVYHDGQWGTICDDEWDDNDASVICRQLGYGGIAVGWQSAKFGEGSDPIWLDNVACNGSEQHIEECGSTDWGTHNCGHDKDASVSCRTVRLVDGVSFEEGRVEVYHDGQWGTICDDEWDDNDASVICRQLGYGDIGVGWQSAKFGEGSDPIWLDDVACSGSEQHIVECGSTDWGAHNCGHGEDASVSCRTVRLVGVRLVDGVSSKEGRVEVYHDGQWGTICDDGWDDNDASVICRQLGYGGIGVGWQSAKFGEGSDPIWLDDVTCSGSEQHIEECESSDWGSHNCGHGEDASVSCRTDQAGVILPKKCTTIFKENSDVENFGQLIISFSFTKVRLVGGVSLQEGRVEVYHNGQWGTICDDGWDDNDASVICRQLGYEGIGIGWQSAKFGEGSDPIWLDNIACSGSEQYIEDCGSNDWGAHYCGHGEDASVSCGTVRLVGGVFSEEGRVEVLHDGQWGTICDDGWDDNDATVICRQLGYEGIGVGWQSAKFGQGSNPIWLDDVACSGSEHHIEECGSNNWGEHNCAHSEDASVSCRTVRLVGGVSLQEGRVEVYHDGQWGTICDDGWNDNDASVICRQLGYEGIGVGWQSAKFGEGSDIIWLDNVSCSGSEQYIEDCGSNDWGVHSCKHNEDASVSCGTVRLVEVRLVYGQTSNEGRIEVYHDGQWGTICDDNWDDNDASVICRQLGFGSNGTAIGGAHFGEGSGEIWIDDAACSGHEAKIEECGSRGWGIHDCGHGEDAGVYC</sequence>
<dbReference type="FunFam" id="3.10.250.10:FF:000011">
    <property type="entry name" value="Scavenger receptor class A member 5"/>
    <property type="match status" value="2"/>
</dbReference>
<organism evidence="7 8">
    <name type="scientific">Stichopus japonicus</name>
    <name type="common">Sea cucumber</name>
    <dbReference type="NCBI Taxonomy" id="307972"/>
    <lineage>
        <taxon>Eukaryota</taxon>
        <taxon>Metazoa</taxon>
        <taxon>Echinodermata</taxon>
        <taxon>Eleutherozoa</taxon>
        <taxon>Echinozoa</taxon>
        <taxon>Holothuroidea</taxon>
        <taxon>Aspidochirotacea</taxon>
        <taxon>Aspidochirotida</taxon>
        <taxon>Stichopodidae</taxon>
        <taxon>Apostichopus</taxon>
    </lineage>
</organism>
<dbReference type="InterPro" id="IPR001190">
    <property type="entry name" value="SRCR"/>
</dbReference>
<feature type="disulfide bond" evidence="5">
    <location>
        <begin position="171"/>
        <end position="232"/>
    </location>
</feature>
<feature type="disulfide bond" evidence="5">
    <location>
        <begin position="584"/>
        <end position="645"/>
    </location>
</feature>
<feature type="disulfide bond" evidence="5">
    <location>
        <begin position="956"/>
        <end position="966"/>
    </location>
</feature>
<feature type="domain" description="SRCR" evidence="6">
    <location>
        <begin position="31"/>
        <end position="131"/>
    </location>
</feature>
<dbReference type="OrthoDB" id="536948at2759"/>
<feature type="disulfide bond" evidence="5">
    <location>
        <begin position="406"/>
        <end position="416"/>
    </location>
</feature>
<feature type="disulfide bond" evidence="5">
    <location>
        <begin position="362"/>
        <end position="426"/>
    </location>
</feature>
<dbReference type="Pfam" id="PF00530">
    <property type="entry name" value="SRCR"/>
    <property type="match status" value="10"/>
</dbReference>
<feature type="domain" description="SRCR" evidence="6">
    <location>
        <begin position="546"/>
        <end position="646"/>
    </location>
</feature>
<dbReference type="PANTHER" id="PTHR19331:SF465">
    <property type="entry name" value="EGG PEPTIDE SPERACT RECEPTOR"/>
    <property type="match status" value="1"/>
</dbReference>
<feature type="domain" description="SRCR" evidence="6">
    <location>
        <begin position="439"/>
        <end position="539"/>
    </location>
</feature>
<feature type="disulfide bond" evidence="5">
    <location>
        <begin position="854"/>
        <end position="864"/>
    </location>
</feature>
<feature type="disulfide bond" evidence="5">
    <location>
        <begin position="508"/>
        <end position="518"/>
    </location>
</feature>
<feature type="domain" description="SRCR" evidence="6">
    <location>
        <begin position="337"/>
        <end position="437"/>
    </location>
</feature>
<keyword evidence="3 5" id="KW-1015">Disulfide bond</keyword>
<accession>A0A2G8K885</accession>
<dbReference type="PROSITE" id="PS00420">
    <property type="entry name" value="SRCR_1"/>
    <property type="match status" value="9"/>
</dbReference>
<evidence type="ECO:0000256" key="5">
    <source>
        <dbReference type="PROSITE-ProRule" id="PRU00196"/>
    </source>
</evidence>
<dbReference type="Proteomes" id="UP000230750">
    <property type="component" value="Unassembled WGS sequence"/>
</dbReference>
<protein>
    <submittedName>
        <fullName evidence="7">Putative deleted in malignant brain tumors 1 protein</fullName>
    </submittedName>
</protein>
<feature type="disulfide bond" evidence="5">
    <location>
        <begin position="912"/>
        <end position="976"/>
    </location>
</feature>
<keyword evidence="2" id="KW-0677">Repeat</keyword>
<feature type="disulfide bond" evidence="5">
    <location>
        <begin position="304"/>
        <end position="314"/>
    </location>
</feature>
<dbReference type="SUPFAM" id="SSF56487">
    <property type="entry name" value="SRCR-like"/>
    <property type="match status" value="10"/>
</dbReference>
<feature type="disulfide bond" evidence="5">
    <location>
        <begin position="615"/>
        <end position="625"/>
    </location>
</feature>
<evidence type="ECO:0000259" key="6">
    <source>
        <dbReference type="PROSITE" id="PS50287"/>
    </source>
</evidence>
<feature type="domain" description="SRCR" evidence="6">
    <location>
        <begin position="683"/>
        <end position="783"/>
    </location>
</feature>
<dbReference type="SMART" id="SM00202">
    <property type="entry name" value="SR"/>
    <property type="match status" value="10"/>
</dbReference>
<feature type="disulfide bond" evidence="5">
    <location>
        <begin position="56"/>
        <end position="120"/>
    </location>
</feature>
<feature type="domain" description="SRCR" evidence="6">
    <location>
        <begin position="994"/>
        <end position="1093"/>
    </location>
</feature>
<dbReference type="EMBL" id="MRZV01000794">
    <property type="protein sequence ID" value="PIK44173.1"/>
    <property type="molecule type" value="Genomic_DNA"/>
</dbReference>
<feature type="domain" description="SRCR" evidence="6">
    <location>
        <begin position="887"/>
        <end position="987"/>
    </location>
</feature>
<name>A0A2G8K885_STIJA</name>
<feature type="disulfide bond" evidence="5">
    <location>
        <begin position="464"/>
        <end position="528"/>
    </location>
</feature>
<evidence type="ECO:0000256" key="4">
    <source>
        <dbReference type="ARBA" id="ARBA00023180"/>
    </source>
</evidence>
<feature type="disulfide bond" evidence="5">
    <location>
        <begin position="571"/>
        <end position="635"/>
    </location>
</feature>
<dbReference type="Gene3D" id="3.10.250.10">
    <property type="entry name" value="SRCR-like domain"/>
    <property type="match status" value="10"/>
</dbReference>
<feature type="disulfide bond" evidence="5">
    <location>
        <begin position="69"/>
        <end position="130"/>
    </location>
</feature>
<keyword evidence="1" id="KW-0732">Signal</keyword>
<keyword evidence="4" id="KW-0325">Glycoprotein</keyword>
<feature type="disulfide bond" evidence="5">
    <location>
        <begin position="708"/>
        <end position="772"/>
    </location>
</feature>
<dbReference type="FunFam" id="3.10.250.10:FF:000006">
    <property type="entry name" value="neurotrypsin isoform X2"/>
    <property type="match status" value="8"/>
</dbReference>
<keyword evidence="8" id="KW-1185">Reference proteome</keyword>
<evidence type="ECO:0000256" key="3">
    <source>
        <dbReference type="ARBA" id="ARBA00023157"/>
    </source>
</evidence>
<feature type="disulfide bond" evidence="5">
    <location>
        <begin position="100"/>
        <end position="110"/>
    </location>
</feature>
<feature type="disulfide bond" evidence="5">
    <location>
        <begin position="273"/>
        <end position="334"/>
    </location>
</feature>
<dbReference type="PRINTS" id="PR00258">
    <property type="entry name" value="SPERACTRCPTR"/>
</dbReference>
<feature type="disulfide bond" evidence="5">
    <location>
        <begin position="721"/>
        <end position="782"/>
    </location>
</feature>
<evidence type="ECO:0000313" key="7">
    <source>
        <dbReference type="EMBL" id="PIK44173.1"/>
    </source>
</evidence>
<dbReference type="STRING" id="307972.A0A2G8K885"/>
<evidence type="ECO:0000313" key="8">
    <source>
        <dbReference type="Proteomes" id="UP000230750"/>
    </source>
</evidence>
<proteinExistence type="predicted"/>
<gene>
    <name evidence="7" type="ORF">BSL78_18977</name>
</gene>
<comment type="caution">
    <text evidence="7">The sequence shown here is derived from an EMBL/GenBank/DDBJ whole genome shotgun (WGS) entry which is preliminary data.</text>
</comment>
<feature type="disulfide bond" evidence="5">
    <location>
        <begin position="925"/>
        <end position="986"/>
    </location>
</feature>
<feature type="disulfide bond" evidence="5">
    <location>
        <begin position="477"/>
        <end position="538"/>
    </location>
</feature>
<evidence type="ECO:0000256" key="1">
    <source>
        <dbReference type="ARBA" id="ARBA00022729"/>
    </source>
</evidence>
<feature type="disulfide bond" evidence="5">
    <location>
        <begin position="752"/>
        <end position="762"/>
    </location>
</feature>
<feature type="disulfide bond" evidence="5">
    <location>
        <begin position="158"/>
        <end position="222"/>
    </location>
</feature>